<name>A0ABP4P8K6_9ACTN</name>
<feature type="compositionally biased region" description="Basic and acidic residues" evidence="1">
    <location>
        <begin position="1"/>
        <end position="16"/>
    </location>
</feature>
<dbReference type="Proteomes" id="UP001501470">
    <property type="component" value="Unassembled WGS sequence"/>
</dbReference>
<dbReference type="EMBL" id="BAAAQD010000056">
    <property type="protein sequence ID" value="GAA1575744.1"/>
    <property type="molecule type" value="Genomic_DNA"/>
</dbReference>
<evidence type="ECO:0000313" key="3">
    <source>
        <dbReference type="Proteomes" id="UP001501470"/>
    </source>
</evidence>
<feature type="region of interest" description="Disordered" evidence="1">
    <location>
        <begin position="50"/>
        <end position="72"/>
    </location>
</feature>
<comment type="caution">
    <text evidence="2">The sequence shown here is derived from an EMBL/GenBank/DDBJ whole genome shotgun (WGS) entry which is preliminary data.</text>
</comment>
<keyword evidence="3" id="KW-1185">Reference proteome</keyword>
<evidence type="ECO:0000256" key="1">
    <source>
        <dbReference type="SAM" id="MobiDB-lite"/>
    </source>
</evidence>
<gene>
    <name evidence="2" type="ORF">GCM10009827_117030</name>
</gene>
<evidence type="ECO:0000313" key="2">
    <source>
        <dbReference type="EMBL" id="GAA1575744.1"/>
    </source>
</evidence>
<accession>A0ABP4P8K6</accession>
<protein>
    <submittedName>
        <fullName evidence="2">Uncharacterized protein</fullName>
    </submittedName>
</protein>
<reference evidence="3" key="1">
    <citation type="journal article" date="2019" name="Int. J. Syst. Evol. Microbiol.">
        <title>The Global Catalogue of Microorganisms (GCM) 10K type strain sequencing project: providing services to taxonomists for standard genome sequencing and annotation.</title>
        <authorList>
            <consortium name="The Broad Institute Genomics Platform"/>
            <consortium name="The Broad Institute Genome Sequencing Center for Infectious Disease"/>
            <person name="Wu L."/>
            <person name="Ma J."/>
        </authorList>
    </citation>
    <scope>NUCLEOTIDE SEQUENCE [LARGE SCALE GENOMIC DNA]</scope>
    <source>
        <strain evidence="3">JCM 15933</strain>
    </source>
</reference>
<organism evidence="2 3">
    <name type="scientific">Dactylosporangium maewongense</name>
    <dbReference type="NCBI Taxonomy" id="634393"/>
    <lineage>
        <taxon>Bacteria</taxon>
        <taxon>Bacillati</taxon>
        <taxon>Actinomycetota</taxon>
        <taxon>Actinomycetes</taxon>
        <taxon>Micromonosporales</taxon>
        <taxon>Micromonosporaceae</taxon>
        <taxon>Dactylosporangium</taxon>
    </lineage>
</organism>
<sequence>MRESTAPERAARRDETTQQGQGGPSESSPHESETSVGMIFYPAGFELYVDNPGHGEHGNSLGIGAGAWLPGL</sequence>
<feature type="region of interest" description="Disordered" evidence="1">
    <location>
        <begin position="1"/>
        <end position="37"/>
    </location>
</feature>
<proteinExistence type="predicted"/>